<accession>A0A844M0P0</accession>
<organism evidence="2 3">
    <name type="scientific">Psychrobacter sanguinis</name>
    <dbReference type="NCBI Taxonomy" id="861445"/>
    <lineage>
        <taxon>Bacteria</taxon>
        <taxon>Pseudomonadati</taxon>
        <taxon>Pseudomonadota</taxon>
        <taxon>Gammaproteobacteria</taxon>
        <taxon>Moraxellales</taxon>
        <taxon>Moraxellaceae</taxon>
        <taxon>Psychrobacter</taxon>
    </lineage>
</organism>
<proteinExistence type="predicted"/>
<gene>
    <name evidence="2" type="ORF">GB996_06945</name>
</gene>
<dbReference type="InterPro" id="IPR027372">
    <property type="entry name" value="Phytase-like_dom"/>
</dbReference>
<dbReference type="PANTHER" id="PTHR37957:SF1">
    <property type="entry name" value="PHYTASE-LIKE DOMAIN-CONTAINING PROTEIN"/>
    <property type="match status" value="1"/>
</dbReference>
<reference evidence="2 3" key="1">
    <citation type="journal article" date="2019" name="PLoS ONE">
        <title>Pup mortality in New Zealand sea lions (Phocarctos hookeri) at Enderby Island, Auckland Islands, 2013-18.</title>
        <authorList>
            <person name="Michael S.A."/>
            <person name="Hayman D.T.S."/>
            <person name="Gray R."/>
            <person name="Zhang J."/>
            <person name="Rogers L."/>
            <person name="Roe W.D."/>
        </authorList>
    </citation>
    <scope>NUCLEOTIDE SEQUENCE [LARGE SCALE GENOMIC DNA]</scope>
    <source>
        <strain evidence="2 3">SM868</strain>
    </source>
</reference>
<sequence>MSNTDLHPITQGAPLPYDILDTTHDNAAYPGTPLEIRGGGFGSDAAAHPTNANQFYALTDRGPNSDFKGSLGEGKQFLVPSYSPKIGLFQVEPEGQIIKVKEIVLKDKAGQPISGLPNPKAFGGTNEIPYDVHGEPMTKDPSRPYDPQSNPVKTDLNGLDPEGLAALNDGSFWISDEYGPHLVHYDAQGVEIERINPFGADNRNTVMAGDTPLLLPAELAKRRTNRGMESLTITPDQSTLVGLMESSMDNPDKQGRQSALTRLLTINLVTGQLAQYLYRLDAVNHVNSALAAINEQQFYVAEHDRQFPWQQPTAKKLIYKIDLACATNINDFEHLTDMAAKSDLAITLTQDEQLGLLIDGLTLEQLIAEDEANWQLLEKLGIYPVKKTLAVDVLKAIDYPHDKLEGIWLRQDGSLGLLNDDDFAINDSDKGIEHKYLDAEKRVIDANRLYVVTPSV</sequence>
<evidence type="ECO:0000313" key="2">
    <source>
        <dbReference type="EMBL" id="MUG32531.1"/>
    </source>
</evidence>
<dbReference type="RefSeq" id="WP_155587240.1">
    <property type="nucleotide sequence ID" value="NZ_WFKQ01000005.1"/>
</dbReference>
<dbReference type="AlphaFoldDB" id="A0A844M0P0"/>
<name>A0A844M0P0_9GAMM</name>
<evidence type="ECO:0000313" key="3">
    <source>
        <dbReference type="Proteomes" id="UP000442109"/>
    </source>
</evidence>
<feature type="domain" description="Phytase-like" evidence="1">
    <location>
        <begin position="39"/>
        <end position="423"/>
    </location>
</feature>
<dbReference type="PANTHER" id="PTHR37957">
    <property type="entry name" value="BLR7070 PROTEIN"/>
    <property type="match status" value="1"/>
</dbReference>
<protein>
    <submittedName>
        <fullName evidence="2">Esterase-like activity of phytase family protein</fullName>
    </submittedName>
</protein>
<comment type="caution">
    <text evidence="2">The sequence shown here is derived from an EMBL/GenBank/DDBJ whole genome shotgun (WGS) entry which is preliminary data.</text>
</comment>
<dbReference type="Pfam" id="PF13449">
    <property type="entry name" value="Phytase-like"/>
    <property type="match status" value="1"/>
</dbReference>
<dbReference type="Proteomes" id="UP000442109">
    <property type="component" value="Unassembled WGS sequence"/>
</dbReference>
<keyword evidence="3" id="KW-1185">Reference proteome</keyword>
<dbReference type="EMBL" id="WFKQ01000005">
    <property type="protein sequence ID" value="MUG32531.1"/>
    <property type="molecule type" value="Genomic_DNA"/>
</dbReference>
<dbReference type="OrthoDB" id="384721at2"/>
<evidence type="ECO:0000259" key="1">
    <source>
        <dbReference type="Pfam" id="PF13449"/>
    </source>
</evidence>